<accession>A0ABR2QUM1</accession>
<feature type="region of interest" description="Disordered" evidence="1">
    <location>
        <begin position="1"/>
        <end position="110"/>
    </location>
</feature>
<dbReference type="EMBL" id="JBBPBN010000031">
    <property type="protein sequence ID" value="KAK9004339.1"/>
    <property type="molecule type" value="Genomic_DNA"/>
</dbReference>
<evidence type="ECO:0000313" key="3">
    <source>
        <dbReference type="Proteomes" id="UP001396334"/>
    </source>
</evidence>
<dbReference type="Proteomes" id="UP001396334">
    <property type="component" value="Unassembled WGS sequence"/>
</dbReference>
<keyword evidence="3" id="KW-1185">Reference proteome</keyword>
<evidence type="ECO:0000256" key="1">
    <source>
        <dbReference type="SAM" id="MobiDB-lite"/>
    </source>
</evidence>
<proteinExistence type="predicted"/>
<comment type="caution">
    <text evidence="2">The sequence shown here is derived from an EMBL/GenBank/DDBJ whole genome shotgun (WGS) entry which is preliminary data.</text>
</comment>
<feature type="compositionally biased region" description="Basic and acidic residues" evidence="1">
    <location>
        <begin position="73"/>
        <end position="82"/>
    </location>
</feature>
<gene>
    <name evidence="2" type="ORF">V6N11_002141</name>
</gene>
<evidence type="ECO:0000313" key="2">
    <source>
        <dbReference type="EMBL" id="KAK9004339.1"/>
    </source>
</evidence>
<organism evidence="2 3">
    <name type="scientific">Hibiscus sabdariffa</name>
    <name type="common">roselle</name>
    <dbReference type="NCBI Taxonomy" id="183260"/>
    <lineage>
        <taxon>Eukaryota</taxon>
        <taxon>Viridiplantae</taxon>
        <taxon>Streptophyta</taxon>
        <taxon>Embryophyta</taxon>
        <taxon>Tracheophyta</taxon>
        <taxon>Spermatophyta</taxon>
        <taxon>Magnoliopsida</taxon>
        <taxon>eudicotyledons</taxon>
        <taxon>Gunneridae</taxon>
        <taxon>Pentapetalae</taxon>
        <taxon>rosids</taxon>
        <taxon>malvids</taxon>
        <taxon>Malvales</taxon>
        <taxon>Malvaceae</taxon>
        <taxon>Malvoideae</taxon>
        <taxon>Hibiscus</taxon>
    </lineage>
</organism>
<reference evidence="2 3" key="1">
    <citation type="journal article" date="2024" name="G3 (Bethesda)">
        <title>Genome assembly of Hibiscus sabdariffa L. provides insights into metabolisms of medicinal natural products.</title>
        <authorList>
            <person name="Kim T."/>
        </authorList>
    </citation>
    <scope>NUCLEOTIDE SEQUENCE [LARGE SCALE GENOMIC DNA]</scope>
    <source>
        <strain evidence="2">TK-2024</strain>
        <tissue evidence="2">Old leaves</tissue>
    </source>
</reference>
<feature type="compositionally biased region" description="Low complexity" evidence="1">
    <location>
        <begin position="56"/>
        <end position="72"/>
    </location>
</feature>
<feature type="compositionally biased region" description="Low complexity" evidence="1">
    <location>
        <begin position="36"/>
        <end position="46"/>
    </location>
</feature>
<protein>
    <submittedName>
        <fullName evidence="2">Uncharacterized protein</fullName>
    </submittedName>
</protein>
<name>A0ABR2QUM1_9ROSI</name>
<sequence length="124" mass="12833">MRKMDVADATPLNMSMPTPPTSLIRDAAAPTDGAGPSAPATQAEPQQTPPASPHIAPVSSHTTTTSPATTPAAREHSRDRTPDTPLGSAPSSPSSPPAPAQSEEAAPPLYILQLRSQLQRIEAR</sequence>